<dbReference type="InterPro" id="IPR050900">
    <property type="entry name" value="Transposase_IS3/IS150/IS904"/>
</dbReference>
<protein>
    <recommendedName>
        <fullName evidence="2">HTH-like domain-containing protein</fullName>
    </recommendedName>
</protein>
<dbReference type="InterPro" id="IPR025948">
    <property type="entry name" value="HTH-like_dom"/>
</dbReference>
<feature type="domain" description="HTH-like" evidence="2">
    <location>
        <begin position="72"/>
        <end position="123"/>
    </location>
</feature>
<gene>
    <name evidence="3" type="ORF">GCM10022223_32540</name>
</gene>
<dbReference type="RefSeq" id="WP_231488597.1">
    <property type="nucleotide sequence ID" value="NZ_BAAAZO010000005.1"/>
</dbReference>
<reference evidence="4" key="1">
    <citation type="journal article" date="2019" name="Int. J. Syst. Evol. Microbiol.">
        <title>The Global Catalogue of Microorganisms (GCM) 10K type strain sequencing project: providing services to taxonomists for standard genome sequencing and annotation.</title>
        <authorList>
            <consortium name="The Broad Institute Genomics Platform"/>
            <consortium name="The Broad Institute Genome Sequencing Center for Infectious Disease"/>
            <person name="Wu L."/>
            <person name="Ma J."/>
        </authorList>
    </citation>
    <scope>NUCLEOTIDE SEQUENCE [LARGE SCALE GENOMIC DNA]</scope>
    <source>
        <strain evidence="4">JCM 16902</strain>
    </source>
</reference>
<organism evidence="3 4">
    <name type="scientific">Kineosporia mesophila</name>
    <dbReference type="NCBI Taxonomy" id="566012"/>
    <lineage>
        <taxon>Bacteria</taxon>
        <taxon>Bacillati</taxon>
        <taxon>Actinomycetota</taxon>
        <taxon>Actinomycetes</taxon>
        <taxon>Kineosporiales</taxon>
        <taxon>Kineosporiaceae</taxon>
        <taxon>Kineosporia</taxon>
    </lineage>
</organism>
<dbReference type="PANTHER" id="PTHR46889">
    <property type="entry name" value="TRANSPOSASE INSF FOR INSERTION SEQUENCE IS3B-RELATED"/>
    <property type="match status" value="1"/>
</dbReference>
<dbReference type="PANTHER" id="PTHR46889:SF4">
    <property type="entry name" value="TRANSPOSASE INSO FOR INSERTION SEQUENCE ELEMENT IS911B-RELATED"/>
    <property type="match status" value="1"/>
</dbReference>
<feature type="compositionally biased region" description="Polar residues" evidence="1">
    <location>
        <begin position="140"/>
        <end position="151"/>
    </location>
</feature>
<dbReference type="Pfam" id="PF13276">
    <property type="entry name" value="HTH_21"/>
    <property type="match status" value="1"/>
</dbReference>
<dbReference type="EMBL" id="BAAAZO010000005">
    <property type="protein sequence ID" value="GAA3613839.1"/>
    <property type="molecule type" value="Genomic_DNA"/>
</dbReference>
<feature type="region of interest" description="Disordered" evidence="1">
    <location>
        <begin position="124"/>
        <end position="151"/>
    </location>
</feature>
<comment type="caution">
    <text evidence="3">The sequence shown here is derived from an EMBL/GenBank/DDBJ whole genome shotgun (WGS) entry which is preliminary data.</text>
</comment>
<evidence type="ECO:0000256" key="1">
    <source>
        <dbReference type="SAM" id="MobiDB-lite"/>
    </source>
</evidence>
<evidence type="ECO:0000313" key="3">
    <source>
        <dbReference type="EMBL" id="GAA3613839.1"/>
    </source>
</evidence>
<proteinExistence type="predicted"/>
<evidence type="ECO:0000259" key="2">
    <source>
        <dbReference type="Pfam" id="PF13276"/>
    </source>
</evidence>
<sequence length="151" mass="16670">MAKYAGPEQDPENPSESDVIAITQAARQEQAGWFSVRRMARLLSVSTSGFYAWRKRCSATGPTERQQRRVDLTVKILDVHADSDGTYGFPRITDELHERGEIVNAKTVAAIMAEIGIEGISPRTFKSAPPFRTQPHRSRPTASPGSLTWAA</sequence>
<keyword evidence="4" id="KW-1185">Reference proteome</keyword>
<name>A0ABP6ZQR1_9ACTN</name>
<dbReference type="Proteomes" id="UP001501074">
    <property type="component" value="Unassembled WGS sequence"/>
</dbReference>
<accession>A0ABP6ZQR1</accession>
<evidence type="ECO:0000313" key="4">
    <source>
        <dbReference type="Proteomes" id="UP001501074"/>
    </source>
</evidence>